<keyword evidence="4" id="KW-1185">Reference proteome</keyword>
<sequence>MADRYLKYLSVKSNIIIIIIGFLIDEISALSICPTAVWALNATTVVGSIGTLVKTPVTIIVDNNSNIYVADTGNYRVLLLPTNSTTGILKINGSFGTGLNQFSSMTDMRMDANGNIYILDGTLSRVTKWTPGSTSGILVAGGGSFNDYFDGHVDIMGQSGGMFIEPQSLFIWIADTNNSRIVKWVNSSTALTVVYGSYGRNSNQFISPTGLFVDTAAENTLYVVDFGNHRIQMWLPNATSGITVAGLTGYYGTGLNQLWYPSAVVVDSNQNMYITDMDNYRILQWKVGASFGMVIAGTALSTGLSPNLLGYPSTISFDPSGSLFVADTTNNRVQKFAIFCRKI</sequence>
<dbReference type="Proteomes" id="UP000663832">
    <property type="component" value="Unassembled WGS sequence"/>
</dbReference>
<dbReference type="Proteomes" id="UP000663877">
    <property type="component" value="Unassembled WGS sequence"/>
</dbReference>
<dbReference type="EMBL" id="CAJNOI010000005">
    <property type="protein sequence ID" value="CAF0746334.1"/>
    <property type="molecule type" value="Genomic_DNA"/>
</dbReference>
<dbReference type="InterPro" id="IPR050952">
    <property type="entry name" value="TRIM-NHL_E3_ligases"/>
</dbReference>
<keyword evidence="1" id="KW-0677">Repeat</keyword>
<dbReference type="InterPro" id="IPR001258">
    <property type="entry name" value="NHL_repeat"/>
</dbReference>
<dbReference type="Gene3D" id="2.120.10.30">
    <property type="entry name" value="TolB, C-terminal domain"/>
    <property type="match status" value="2"/>
</dbReference>
<dbReference type="GO" id="GO:0008270">
    <property type="term" value="F:zinc ion binding"/>
    <property type="evidence" value="ECO:0007669"/>
    <property type="project" value="UniProtKB-KW"/>
</dbReference>
<dbReference type="Pfam" id="PF01436">
    <property type="entry name" value="NHL"/>
    <property type="match status" value="1"/>
</dbReference>
<dbReference type="EMBL" id="CAJNOM010000311">
    <property type="protein sequence ID" value="CAF1346502.1"/>
    <property type="molecule type" value="Genomic_DNA"/>
</dbReference>
<comment type="caution">
    <text evidence="3">The sequence shown here is derived from an EMBL/GenBank/DDBJ whole genome shotgun (WGS) entry which is preliminary data.</text>
</comment>
<evidence type="ECO:0000313" key="4">
    <source>
        <dbReference type="Proteomes" id="UP000663832"/>
    </source>
</evidence>
<name>A0A815H375_9BILA</name>
<evidence type="ECO:0008006" key="5">
    <source>
        <dbReference type="Google" id="ProtNLM"/>
    </source>
</evidence>
<protein>
    <recommendedName>
        <fullName evidence="5">NHL repeat containing protein-like protein</fullName>
    </recommendedName>
</protein>
<evidence type="ECO:0000313" key="2">
    <source>
        <dbReference type="EMBL" id="CAF0746334.1"/>
    </source>
</evidence>
<gene>
    <name evidence="2" type="ORF">BJG266_LOCUS2164</name>
    <name evidence="3" type="ORF">QVE165_LOCUS33736</name>
</gene>
<proteinExistence type="predicted"/>
<dbReference type="CDD" id="cd05819">
    <property type="entry name" value="NHL"/>
    <property type="match status" value="1"/>
</dbReference>
<dbReference type="SUPFAM" id="SSF101898">
    <property type="entry name" value="NHL repeat"/>
    <property type="match status" value="1"/>
</dbReference>
<evidence type="ECO:0000256" key="1">
    <source>
        <dbReference type="ARBA" id="ARBA00022737"/>
    </source>
</evidence>
<accession>A0A815H375</accession>
<dbReference type="OrthoDB" id="10409097at2759"/>
<dbReference type="PANTHER" id="PTHR24104:SF25">
    <property type="entry name" value="PROTEIN LIN-41"/>
    <property type="match status" value="1"/>
</dbReference>
<reference evidence="3" key="1">
    <citation type="submission" date="2021-02" db="EMBL/GenBank/DDBJ databases">
        <authorList>
            <person name="Nowell W R."/>
        </authorList>
    </citation>
    <scope>NUCLEOTIDE SEQUENCE</scope>
</reference>
<organism evidence="3 4">
    <name type="scientific">Adineta steineri</name>
    <dbReference type="NCBI Taxonomy" id="433720"/>
    <lineage>
        <taxon>Eukaryota</taxon>
        <taxon>Metazoa</taxon>
        <taxon>Spiralia</taxon>
        <taxon>Gnathifera</taxon>
        <taxon>Rotifera</taxon>
        <taxon>Eurotatoria</taxon>
        <taxon>Bdelloidea</taxon>
        <taxon>Adinetida</taxon>
        <taxon>Adinetidae</taxon>
        <taxon>Adineta</taxon>
    </lineage>
</organism>
<dbReference type="AlphaFoldDB" id="A0A815H375"/>
<dbReference type="PANTHER" id="PTHR24104">
    <property type="entry name" value="E3 UBIQUITIN-PROTEIN LIGASE NHLRC1-RELATED"/>
    <property type="match status" value="1"/>
</dbReference>
<evidence type="ECO:0000313" key="3">
    <source>
        <dbReference type="EMBL" id="CAF1346502.1"/>
    </source>
</evidence>
<dbReference type="Gene3D" id="2.40.10.500">
    <property type="match status" value="1"/>
</dbReference>
<dbReference type="InterPro" id="IPR011042">
    <property type="entry name" value="6-blade_b-propeller_TolB-like"/>
</dbReference>